<dbReference type="SUPFAM" id="SSF51735">
    <property type="entry name" value="NAD(P)-binding Rossmann-fold domains"/>
    <property type="match status" value="1"/>
</dbReference>
<protein>
    <recommendedName>
        <fullName evidence="9">enoyl-[acyl-carrier-protein] reductase</fullName>
        <ecNumber evidence="9">1.3.1.104</ecNumber>
    </recommendedName>
</protein>
<keyword evidence="8" id="KW-0275">Fatty acid biosynthesis</keyword>
<dbReference type="SUPFAM" id="SSF50129">
    <property type="entry name" value="GroES-like"/>
    <property type="match status" value="1"/>
</dbReference>
<evidence type="ECO:0000256" key="3">
    <source>
        <dbReference type="ARBA" id="ARBA00022832"/>
    </source>
</evidence>
<evidence type="ECO:0000256" key="4">
    <source>
        <dbReference type="ARBA" id="ARBA00022857"/>
    </source>
</evidence>
<accession>A0A972NSR6</accession>
<dbReference type="InterPro" id="IPR013149">
    <property type="entry name" value="ADH-like_C"/>
</dbReference>
<evidence type="ECO:0000256" key="2">
    <source>
        <dbReference type="ARBA" id="ARBA00022516"/>
    </source>
</evidence>
<evidence type="ECO:0000256" key="8">
    <source>
        <dbReference type="ARBA" id="ARBA00023160"/>
    </source>
</evidence>
<dbReference type="InterPro" id="IPR013154">
    <property type="entry name" value="ADH-like_N"/>
</dbReference>
<dbReference type="Pfam" id="PF00107">
    <property type="entry name" value="ADH_zinc_N"/>
    <property type="match status" value="1"/>
</dbReference>
<comment type="catalytic activity">
    <reaction evidence="10">
        <text>a 2,3-saturated acyl-[ACP] + NADP(+) = a (2E)-enoyl-[ACP] + NADPH + H(+)</text>
        <dbReference type="Rhea" id="RHEA:22564"/>
        <dbReference type="Rhea" id="RHEA-COMP:9925"/>
        <dbReference type="Rhea" id="RHEA-COMP:9926"/>
        <dbReference type="ChEBI" id="CHEBI:15378"/>
        <dbReference type="ChEBI" id="CHEBI:57783"/>
        <dbReference type="ChEBI" id="CHEBI:58349"/>
        <dbReference type="ChEBI" id="CHEBI:78784"/>
        <dbReference type="ChEBI" id="CHEBI:78785"/>
        <dbReference type="EC" id="1.3.1.104"/>
    </reaction>
</comment>
<organism evidence="12 13">
    <name type="scientific">Paraburkholderia elongata</name>
    <dbReference type="NCBI Taxonomy" id="2675747"/>
    <lineage>
        <taxon>Bacteria</taxon>
        <taxon>Pseudomonadati</taxon>
        <taxon>Pseudomonadota</taxon>
        <taxon>Betaproteobacteria</taxon>
        <taxon>Burkholderiales</taxon>
        <taxon>Burkholderiaceae</taxon>
        <taxon>Paraburkholderia</taxon>
    </lineage>
</organism>
<keyword evidence="4" id="KW-0521">NADP</keyword>
<evidence type="ECO:0000313" key="12">
    <source>
        <dbReference type="EMBL" id="NPT57909.1"/>
    </source>
</evidence>
<feature type="domain" description="Enoyl reductase (ER)" evidence="11">
    <location>
        <begin position="11"/>
        <end position="323"/>
    </location>
</feature>
<dbReference type="Proteomes" id="UP000655523">
    <property type="component" value="Unassembled WGS sequence"/>
</dbReference>
<name>A0A972NSR6_9BURK</name>
<dbReference type="PANTHER" id="PTHR43981:SF2">
    <property type="entry name" value="ENOYL-[ACYL-CARRIER-PROTEIN] REDUCTASE, MITOCHONDRIAL"/>
    <property type="match status" value="1"/>
</dbReference>
<dbReference type="GO" id="GO:0006633">
    <property type="term" value="P:fatty acid biosynthetic process"/>
    <property type="evidence" value="ECO:0007669"/>
    <property type="project" value="UniProtKB-KW"/>
</dbReference>
<evidence type="ECO:0000259" key="11">
    <source>
        <dbReference type="SMART" id="SM00829"/>
    </source>
</evidence>
<dbReference type="EC" id="1.3.1.104" evidence="9"/>
<comment type="caution">
    <text evidence="12">The sequence shown here is derived from an EMBL/GenBank/DDBJ whole genome shotgun (WGS) entry which is preliminary data.</text>
</comment>
<keyword evidence="6" id="KW-0560">Oxidoreductase</keyword>
<dbReference type="Gene3D" id="3.90.180.10">
    <property type="entry name" value="Medium-chain alcohol dehydrogenases, catalytic domain"/>
    <property type="match status" value="1"/>
</dbReference>
<dbReference type="InterPro" id="IPR051034">
    <property type="entry name" value="Mito_Enoyl-ACP_Reductase"/>
</dbReference>
<dbReference type="InterPro" id="IPR020843">
    <property type="entry name" value="ER"/>
</dbReference>
<dbReference type="EMBL" id="WOEZ01000142">
    <property type="protein sequence ID" value="NPT57909.1"/>
    <property type="molecule type" value="Genomic_DNA"/>
</dbReference>
<keyword evidence="5" id="KW-0809">Transit peptide</keyword>
<dbReference type="RefSeq" id="WP_172169808.1">
    <property type="nucleotide sequence ID" value="NZ_WOEZ01000142.1"/>
</dbReference>
<keyword evidence="13" id="KW-1185">Reference proteome</keyword>
<comment type="similarity">
    <text evidence="1">Belongs to the zinc-containing alcohol dehydrogenase family. Quinone oxidoreductase subfamily.</text>
</comment>
<evidence type="ECO:0000256" key="6">
    <source>
        <dbReference type="ARBA" id="ARBA00023002"/>
    </source>
</evidence>
<keyword evidence="3" id="KW-0276">Fatty acid metabolism</keyword>
<evidence type="ECO:0000256" key="10">
    <source>
        <dbReference type="ARBA" id="ARBA00048843"/>
    </source>
</evidence>
<evidence type="ECO:0000256" key="1">
    <source>
        <dbReference type="ARBA" id="ARBA00010371"/>
    </source>
</evidence>
<sequence>MRSVIYSSFGNPAEVLQVAERPTPNPGAGQVRIKSTLSPIHNHDLWTIRGQYGYKPKLPAVGGTEVAGVIDAIGDGVEHLKPGQRVVVAGIYEAWADYVLAPAATVIPLPDAISDEVGCQLIAMPLSAVMLLEYLHLEPGQWFIQNTANGAVGKTLAMLANARGINVVNLVRREAGIAELAEVGIGHAVSTESDGWKQQVRDIVGDAPLVAGVDSVSGDASGDIFGLLGENGTLVSFGAMSGQPMRLNSGDAIFKQSTVKGFWASKIFEVTSGADKARMIGELLTLAASGELKLPVEAVFDVENAAQAAAASEKSARKGKVLLRFLQKPNP</sequence>
<keyword evidence="7" id="KW-0443">Lipid metabolism</keyword>
<dbReference type="SMART" id="SM00829">
    <property type="entry name" value="PKS_ER"/>
    <property type="match status" value="1"/>
</dbReference>
<gene>
    <name evidence="12" type="ORF">GNZ13_25910</name>
</gene>
<dbReference type="InterPro" id="IPR011032">
    <property type="entry name" value="GroES-like_sf"/>
</dbReference>
<dbReference type="InterPro" id="IPR036291">
    <property type="entry name" value="NAD(P)-bd_dom_sf"/>
</dbReference>
<dbReference type="PANTHER" id="PTHR43981">
    <property type="entry name" value="ENOYL-[ACYL-CARRIER-PROTEIN] REDUCTASE, MITOCHONDRIAL"/>
    <property type="match status" value="1"/>
</dbReference>
<reference evidence="12 13" key="1">
    <citation type="submission" date="2019-11" db="EMBL/GenBank/DDBJ databases">
        <title>Metabolism of dissolved organic matter in forest soils.</title>
        <authorList>
            <person name="Cyle K.T."/>
            <person name="Wilhelm R.C."/>
            <person name="Martinez C.E."/>
        </authorList>
    </citation>
    <scope>NUCLEOTIDE SEQUENCE [LARGE SCALE GENOMIC DNA]</scope>
    <source>
        <strain evidence="12 13">5N</strain>
    </source>
</reference>
<evidence type="ECO:0000256" key="7">
    <source>
        <dbReference type="ARBA" id="ARBA00023098"/>
    </source>
</evidence>
<evidence type="ECO:0000256" key="5">
    <source>
        <dbReference type="ARBA" id="ARBA00022946"/>
    </source>
</evidence>
<dbReference type="GO" id="GO:0141148">
    <property type="term" value="F:enoyl-[acyl-carrier-protein] reductase (NADPH) activity"/>
    <property type="evidence" value="ECO:0007669"/>
    <property type="project" value="UniProtKB-EC"/>
</dbReference>
<dbReference type="Gene3D" id="3.40.50.720">
    <property type="entry name" value="NAD(P)-binding Rossmann-like Domain"/>
    <property type="match status" value="1"/>
</dbReference>
<proteinExistence type="inferred from homology"/>
<dbReference type="Pfam" id="PF08240">
    <property type="entry name" value="ADH_N"/>
    <property type="match status" value="1"/>
</dbReference>
<keyword evidence="2" id="KW-0444">Lipid biosynthesis</keyword>
<dbReference type="CDD" id="cd08292">
    <property type="entry name" value="ETR_like_2"/>
    <property type="match status" value="1"/>
</dbReference>
<dbReference type="AlphaFoldDB" id="A0A972NSR6"/>
<evidence type="ECO:0000256" key="9">
    <source>
        <dbReference type="ARBA" id="ARBA00038963"/>
    </source>
</evidence>
<evidence type="ECO:0000313" key="13">
    <source>
        <dbReference type="Proteomes" id="UP000655523"/>
    </source>
</evidence>